<sequence length="89" mass="9829">MSIATFPFPMIVTSLTVDRSTALFESQSGLPLYQSTNSRDVRMTPFECPCSSPSTLSLTSSEVPYANTMEWKFCLSSLTLISFPISTFV</sequence>
<dbReference type="EMBL" id="JAEUBG010000981">
    <property type="protein sequence ID" value="KAH3687118.1"/>
    <property type="molecule type" value="Genomic_DNA"/>
</dbReference>
<dbReference type="AlphaFoldDB" id="A0A9P8QAQ2"/>
<dbReference type="Proteomes" id="UP000774326">
    <property type="component" value="Unassembled WGS sequence"/>
</dbReference>
<proteinExistence type="predicted"/>
<comment type="caution">
    <text evidence="1">The sequence shown here is derived from an EMBL/GenBank/DDBJ whole genome shotgun (WGS) entry which is preliminary data.</text>
</comment>
<reference evidence="1" key="1">
    <citation type="journal article" date="2021" name="Open Biol.">
        <title>Shared evolutionary footprints suggest mitochondrial oxidative damage underlies multiple complex I losses in fungi.</title>
        <authorList>
            <person name="Schikora-Tamarit M.A."/>
            <person name="Marcet-Houben M."/>
            <person name="Nosek J."/>
            <person name="Gabaldon T."/>
        </authorList>
    </citation>
    <scope>NUCLEOTIDE SEQUENCE</scope>
    <source>
        <strain evidence="1">CBS2887</strain>
    </source>
</reference>
<organism evidence="1 2">
    <name type="scientific">Wickerhamomyces pijperi</name>
    <name type="common">Yeast</name>
    <name type="synonym">Pichia pijperi</name>
    <dbReference type="NCBI Taxonomy" id="599730"/>
    <lineage>
        <taxon>Eukaryota</taxon>
        <taxon>Fungi</taxon>
        <taxon>Dikarya</taxon>
        <taxon>Ascomycota</taxon>
        <taxon>Saccharomycotina</taxon>
        <taxon>Saccharomycetes</taxon>
        <taxon>Phaffomycetales</taxon>
        <taxon>Wickerhamomycetaceae</taxon>
        <taxon>Wickerhamomyces</taxon>
    </lineage>
</organism>
<evidence type="ECO:0000313" key="2">
    <source>
        <dbReference type="Proteomes" id="UP000774326"/>
    </source>
</evidence>
<protein>
    <submittedName>
        <fullName evidence="1">Uncharacterized protein</fullName>
    </submittedName>
</protein>
<reference evidence="1" key="2">
    <citation type="submission" date="2021-01" db="EMBL/GenBank/DDBJ databases">
        <authorList>
            <person name="Schikora-Tamarit M.A."/>
        </authorList>
    </citation>
    <scope>NUCLEOTIDE SEQUENCE</scope>
    <source>
        <strain evidence="1">CBS2887</strain>
    </source>
</reference>
<evidence type="ECO:0000313" key="1">
    <source>
        <dbReference type="EMBL" id="KAH3687118.1"/>
    </source>
</evidence>
<keyword evidence="2" id="KW-1185">Reference proteome</keyword>
<gene>
    <name evidence="1" type="ORF">WICPIJ_001899</name>
</gene>
<name>A0A9P8QAQ2_WICPI</name>
<accession>A0A9P8QAQ2</accession>